<evidence type="ECO:0000313" key="3">
    <source>
        <dbReference type="Proteomes" id="UP000480178"/>
    </source>
</evidence>
<sequence length="380" mass="43965">MKKILIFSESFEPAYKGGGVPQSLVNLVKSLSNIFRFYVITLNHEYRAPKELLEGIETNQWTDVYNKGKVIYLTRETIGFQKIKNLIHSIQPDIIYLNGFHEFYFVIAPLYLAKQMNINVVMAPRGLLHPGALAIKPFKKKMYLELFKMANMHNKIRWHATDHQEILDVKKTFGQKAEVILANDTPDLTTYPITPIIKKSKSLKLVTISLLAPKKNHLLVLKLLSELNFLIEYDIYGHIYDQDYWLTCQNLIATLPSNIKVNYRGGIKPKEAYSILSRYHFFIMPTFGENFGHVIFESLNAGRPVIISDKTPWRNLENFGSGWDIPLERPDLLKEAIIEAFEMEQKQFDSLAEGAQKMAQRYIKESTFTEDYNTLFISND</sequence>
<dbReference type="PANTHER" id="PTHR45947">
    <property type="entry name" value="SULFOQUINOVOSYL TRANSFERASE SQD2"/>
    <property type="match status" value="1"/>
</dbReference>
<dbReference type="InterPro" id="IPR050194">
    <property type="entry name" value="Glycosyltransferase_grp1"/>
</dbReference>
<reference evidence="2 3" key="1">
    <citation type="submission" date="2020-01" db="EMBL/GenBank/DDBJ databases">
        <authorList>
            <person name="Kim M.K."/>
        </authorList>
    </citation>
    <scope>NUCLEOTIDE SEQUENCE [LARGE SCALE GENOMIC DNA]</scope>
    <source>
        <strain evidence="2 3">172606-1</strain>
    </source>
</reference>
<evidence type="ECO:0000313" key="2">
    <source>
        <dbReference type="EMBL" id="QHT65764.1"/>
    </source>
</evidence>
<dbReference type="AlphaFoldDB" id="A0A6C0GD32"/>
<dbReference type="SUPFAM" id="SSF53756">
    <property type="entry name" value="UDP-Glycosyltransferase/glycogen phosphorylase"/>
    <property type="match status" value="1"/>
</dbReference>
<keyword evidence="2" id="KW-0808">Transferase</keyword>
<feature type="domain" description="Glycosyl transferase family 1" evidence="1">
    <location>
        <begin position="198"/>
        <end position="357"/>
    </location>
</feature>
<organism evidence="2 3">
    <name type="scientific">Rhodocytophaga rosea</name>
    <dbReference type="NCBI Taxonomy" id="2704465"/>
    <lineage>
        <taxon>Bacteria</taxon>
        <taxon>Pseudomonadati</taxon>
        <taxon>Bacteroidota</taxon>
        <taxon>Cytophagia</taxon>
        <taxon>Cytophagales</taxon>
        <taxon>Rhodocytophagaceae</taxon>
        <taxon>Rhodocytophaga</taxon>
    </lineage>
</organism>
<evidence type="ECO:0000259" key="1">
    <source>
        <dbReference type="Pfam" id="PF00534"/>
    </source>
</evidence>
<dbReference type="InterPro" id="IPR001296">
    <property type="entry name" value="Glyco_trans_1"/>
</dbReference>
<proteinExistence type="predicted"/>
<dbReference type="Gene3D" id="3.40.50.2000">
    <property type="entry name" value="Glycogen Phosphorylase B"/>
    <property type="match status" value="2"/>
</dbReference>
<dbReference type="EMBL" id="CP048222">
    <property type="protein sequence ID" value="QHT65764.1"/>
    <property type="molecule type" value="Genomic_DNA"/>
</dbReference>
<dbReference type="GO" id="GO:0016757">
    <property type="term" value="F:glycosyltransferase activity"/>
    <property type="evidence" value="ECO:0007669"/>
    <property type="project" value="InterPro"/>
</dbReference>
<name>A0A6C0GD32_9BACT</name>
<accession>A0A6C0GD32</accession>
<gene>
    <name evidence="2" type="ORF">GXP67_03320</name>
</gene>
<dbReference type="Pfam" id="PF00534">
    <property type="entry name" value="Glycos_transf_1"/>
    <property type="match status" value="1"/>
</dbReference>
<keyword evidence="3" id="KW-1185">Reference proteome</keyword>
<dbReference type="Proteomes" id="UP000480178">
    <property type="component" value="Chromosome"/>
</dbReference>
<protein>
    <submittedName>
        <fullName evidence="2">Glycosyltransferase</fullName>
    </submittedName>
</protein>
<dbReference type="KEGG" id="rhoz:GXP67_03320"/>
<dbReference type="PANTHER" id="PTHR45947:SF3">
    <property type="entry name" value="SULFOQUINOVOSYL TRANSFERASE SQD2"/>
    <property type="match status" value="1"/>
</dbReference>
<dbReference type="RefSeq" id="WP_162441843.1">
    <property type="nucleotide sequence ID" value="NZ_CP048222.1"/>
</dbReference>